<comment type="similarity">
    <text evidence="1">Belongs to the short-chain dehydrogenases/reductases (SDR) family.</text>
</comment>
<sequence>MSKPWALVCPTSRGIGHHLTRALLRRTTLPILATCRSDPDGTKAALLAGLPDDGGSLSSRLHMARVDVTDEDSVRAAAESCASKHFPRDGGHHLRLAFALPGVLRVDKAVEQVDYAQTLDSFRINTLGPLMLMKHFARFLPRGRSDMGGAGGGGGGDDKGVLPNHSVWVNMSARVGSVQDNRQGGWYTYRASKAAVNSLTRTFDWQLRNRAGRGEAAFAVAYHPGTVKTDFSKEFWSGAEARGDLQDPDKAAERMLDVILGLKPEQRGRIWDWKGTEVPP</sequence>
<dbReference type="PANTHER" id="PTHR43544">
    <property type="entry name" value="SHORT-CHAIN DEHYDROGENASE/REDUCTASE"/>
    <property type="match status" value="1"/>
</dbReference>
<name>A0A6P8AXZ9_PYRGI</name>
<dbReference type="KEGG" id="pgri:PgNI_10580"/>
<dbReference type="GO" id="GO:0016491">
    <property type="term" value="F:oxidoreductase activity"/>
    <property type="evidence" value="ECO:0007669"/>
    <property type="project" value="TreeGrafter"/>
</dbReference>
<dbReference type="PANTHER" id="PTHR43544:SF12">
    <property type="entry name" value="NAD(P)-BINDING ROSSMANN-FOLD SUPERFAMILY PROTEIN"/>
    <property type="match status" value="1"/>
</dbReference>
<gene>
    <name evidence="3" type="ORF">PgNI_10580</name>
</gene>
<evidence type="ECO:0000256" key="1">
    <source>
        <dbReference type="ARBA" id="ARBA00006484"/>
    </source>
</evidence>
<protein>
    <submittedName>
        <fullName evidence="3">Uncharacterized protein</fullName>
    </submittedName>
</protein>
<accession>A0A6P8AXZ9</accession>
<dbReference type="Gene3D" id="3.40.50.720">
    <property type="entry name" value="NAD(P)-binding Rossmann-like Domain"/>
    <property type="match status" value="1"/>
</dbReference>
<organism evidence="2 3">
    <name type="scientific">Pyricularia grisea</name>
    <name type="common">Crabgrass-specific blast fungus</name>
    <name type="synonym">Magnaporthe grisea</name>
    <dbReference type="NCBI Taxonomy" id="148305"/>
    <lineage>
        <taxon>Eukaryota</taxon>
        <taxon>Fungi</taxon>
        <taxon>Dikarya</taxon>
        <taxon>Ascomycota</taxon>
        <taxon>Pezizomycotina</taxon>
        <taxon>Sordariomycetes</taxon>
        <taxon>Sordariomycetidae</taxon>
        <taxon>Magnaporthales</taxon>
        <taxon>Pyriculariaceae</taxon>
        <taxon>Pyricularia</taxon>
    </lineage>
</organism>
<evidence type="ECO:0000313" key="2">
    <source>
        <dbReference type="Proteomes" id="UP000515153"/>
    </source>
</evidence>
<evidence type="ECO:0000313" key="3">
    <source>
        <dbReference type="RefSeq" id="XP_030979803.1"/>
    </source>
</evidence>
<dbReference type="AlphaFoldDB" id="A0A6P8AXZ9"/>
<reference evidence="3" key="2">
    <citation type="submission" date="2019-10" db="EMBL/GenBank/DDBJ databases">
        <authorList>
            <consortium name="NCBI Genome Project"/>
        </authorList>
    </citation>
    <scope>NUCLEOTIDE SEQUENCE</scope>
    <source>
        <strain evidence="3">NI907</strain>
    </source>
</reference>
<dbReference type="InterPro" id="IPR036291">
    <property type="entry name" value="NAD(P)-bd_dom_sf"/>
</dbReference>
<proteinExistence type="inferred from homology"/>
<dbReference type="RefSeq" id="XP_030979803.1">
    <property type="nucleotide sequence ID" value="XM_031130553.1"/>
</dbReference>
<dbReference type="GeneID" id="41965459"/>
<keyword evidence="2" id="KW-1185">Reference proteome</keyword>
<dbReference type="InterPro" id="IPR051468">
    <property type="entry name" value="Fungal_SecMetab_SDRs"/>
</dbReference>
<dbReference type="GO" id="GO:0005737">
    <property type="term" value="C:cytoplasm"/>
    <property type="evidence" value="ECO:0007669"/>
    <property type="project" value="TreeGrafter"/>
</dbReference>
<dbReference type="SUPFAM" id="SSF51735">
    <property type="entry name" value="NAD(P)-binding Rossmann-fold domains"/>
    <property type="match status" value="1"/>
</dbReference>
<dbReference type="Proteomes" id="UP000515153">
    <property type="component" value="Chromosome VII"/>
</dbReference>
<reference evidence="2 3" key="1">
    <citation type="journal article" date="2019" name="Mol. Biol. Evol.">
        <title>Blast fungal genomes show frequent chromosomal changes, gene gains and losses, and effector gene turnover.</title>
        <authorList>
            <person name="Gomez Luciano L.B."/>
            <person name="Jason Tsai I."/>
            <person name="Chuma I."/>
            <person name="Tosa Y."/>
            <person name="Chen Y.H."/>
            <person name="Li J.Y."/>
            <person name="Li M.Y."/>
            <person name="Jade Lu M.Y."/>
            <person name="Nakayashiki H."/>
            <person name="Li W.H."/>
        </authorList>
    </citation>
    <scope>NUCLEOTIDE SEQUENCE [LARGE SCALE GENOMIC DNA]</scope>
    <source>
        <strain evidence="2 3">NI907</strain>
    </source>
</reference>
<reference evidence="3" key="3">
    <citation type="submission" date="2025-08" db="UniProtKB">
        <authorList>
            <consortium name="RefSeq"/>
        </authorList>
    </citation>
    <scope>IDENTIFICATION</scope>
    <source>
        <strain evidence="3">NI907</strain>
    </source>
</reference>